<evidence type="ECO:0000256" key="2">
    <source>
        <dbReference type="ARBA" id="ARBA00023015"/>
    </source>
</evidence>
<dbReference type="EMBL" id="FNVT01000008">
    <property type="protein sequence ID" value="SEG94561.1"/>
    <property type="molecule type" value="Genomic_DNA"/>
</dbReference>
<sequence length="205" mass="22301">MARMPKEHLEARRRQILDAARRRFIRNGFHATSMQDVLTEAELSAGAVYRYFKSKDDIIAATAAEALAELASAFEADEADDGARPPDLDNIVDLVLAVDRPPLSGSLESAQFLVQVWAEALRSPSLRTKLKEVMAEARGVVGGLVARHQQRGLLPADVPAEHVADVLMALVDGFLVRRAVYGHADSTAFRNGMRALMSAPAQATQ</sequence>
<dbReference type="PANTHER" id="PTHR30055">
    <property type="entry name" value="HTH-TYPE TRANSCRIPTIONAL REGULATOR RUTR"/>
    <property type="match status" value="1"/>
</dbReference>
<dbReference type="Pfam" id="PF13977">
    <property type="entry name" value="TetR_C_6"/>
    <property type="match status" value="1"/>
</dbReference>
<dbReference type="Gene3D" id="1.10.357.10">
    <property type="entry name" value="Tetracycline Repressor, domain 2"/>
    <property type="match status" value="1"/>
</dbReference>
<evidence type="ECO:0000259" key="6">
    <source>
        <dbReference type="PROSITE" id="PS50977"/>
    </source>
</evidence>
<dbReference type="PRINTS" id="PR00455">
    <property type="entry name" value="HTHTETR"/>
</dbReference>
<evidence type="ECO:0000313" key="8">
    <source>
        <dbReference type="Proteomes" id="UP000236732"/>
    </source>
</evidence>
<dbReference type="SUPFAM" id="SSF46689">
    <property type="entry name" value="Homeodomain-like"/>
    <property type="match status" value="1"/>
</dbReference>
<organism evidence="7 8">
    <name type="scientific">Nonomuraea solani</name>
    <dbReference type="NCBI Taxonomy" id="1144553"/>
    <lineage>
        <taxon>Bacteria</taxon>
        <taxon>Bacillati</taxon>
        <taxon>Actinomycetota</taxon>
        <taxon>Actinomycetes</taxon>
        <taxon>Streptosporangiales</taxon>
        <taxon>Streptosporangiaceae</taxon>
        <taxon>Nonomuraea</taxon>
    </lineage>
</organism>
<dbReference type="PROSITE" id="PS50977">
    <property type="entry name" value="HTH_TETR_2"/>
    <property type="match status" value="1"/>
</dbReference>
<evidence type="ECO:0000256" key="4">
    <source>
        <dbReference type="ARBA" id="ARBA00023163"/>
    </source>
</evidence>
<dbReference type="InterPro" id="IPR050109">
    <property type="entry name" value="HTH-type_TetR-like_transc_reg"/>
</dbReference>
<dbReference type="Proteomes" id="UP000236732">
    <property type="component" value="Unassembled WGS sequence"/>
</dbReference>
<dbReference type="GO" id="GO:0000976">
    <property type="term" value="F:transcription cis-regulatory region binding"/>
    <property type="evidence" value="ECO:0007669"/>
    <property type="project" value="TreeGrafter"/>
</dbReference>
<dbReference type="Pfam" id="PF00440">
    <property type="entry name" value="TetR_N"/>
    <property type="match status" value="1"/>
</dbReference>
<keyword evidence="2" id="KW-0805">Transcription regulation</keyword>
<reference evidence="7 8" key="1">
    <citation type="submission" date="2016-10" db="EMBL/GenBank/DDBJ databases">
        <authorList>
            <person name="de Groot N.N."/>
        </authorList>
    </citation>
    <scope>NUCLEOTIDE SEQUENCE [LARGE SCALE GENOMIC DNA]</scope>
    <source>
        <strain evidence="7 8">CGMCC 4.7037</strain>
    </source>
</reference>
<evidence type="ECO:0000256" key="3">
    <source>
        <dbReference type="ARBA" id="ARBA00023125"/>
    </source>
</evidence>
<feature type="domain" description="HTH tetR-type" evidence="6">
    <location>
        <begin position="10"/>
        <end position="70"/>
    </location>
</feature>
<evidence type="ECO:0000256" key="1">
    <source>
        <dbReference type="ARBA" id="ARBA00022491"/>
    </source>
</evidence>
<dbReference type="PANTHER" id="PTHR30055:SF229">
    <property type="entry name" value="HTH-TYPE TRANSCRIPTIONAL REPRESSOR RV1474C"/>
    <property type="match status" value="1"/>
</dbReference>
<accession>A0A1H6EBC7</accession>
<dbReference type="InterPro" id="IPR036271">
    <property type="entry name" value="Tet_transcr_reg_TetR-rel_C_sf"/>
</dbReference>
<protein>
    <submittedName>
        <fullName evidence="7">DNA-binding transcriptional regulator, AcrR family</fullName>
    </submittedName>
</protein>
<dbReference type="PROSITE" id="PS01081">
    <property type="entry name" value="HTH_TETR_1"/>
    <property type="match status" value="1"/>
</dbReference>
<keyword evidence="4" id="KW-0804">Transcription</keyword>
<dbReference type="InterPro" id="IPR009057">
    <property type="entry name" value="Homeodomain-like_sf"/>
</dbReference>
<keyword evidence="1" id="KW-0678">Repressor</keyword>
<dbReference type="OrthoDB" id="5242390at2"/>
<keyword evidence="8" id="KW-1185">Reference proteome</keyword>
<dbReference type="InterPro" id="IPR001647">
    <property type="entry name" value="HTH_TetR"/>
</dbReference>
<gene>
    <name evidence="7" type="ORF">SAMN05444920_108409</name>
</gene>
<evidence type="ECO:0000313" key="7">
    <source>
        <dbReference type="EMBL" id="SEG94561.1"/>
    </source>
</evidence>
<evidence type="ECO:0000256" key="5">
    <source>
        <dbReference type="PROSITE-ProRule" id="PRU00335"/>
    </source>
</evidence>
<proteinExistence type="predicted"/>
<dbReference type="InterPro" id="IPR023772">
    <property type="entry name" value="DNA-bd_HTH_TetR-type_CS"/>
</dbReference>
<dbReference type="SUPFAM" id="SSF48498">
    <property type="entry name" value="Tetracyclin repressor-like, C-terminal domain"/>
    <property type="match status" value="1"/>
</dbReference>
<dbReference type="AlphaFoldDB" id="A0A1H6EBC7"/>
<dbReference type="GO" id="GO:0003700">
    <property type="term" value="F:DNA-binding transcription factor activity"/>
    <property type="evidence" value="ECO:0007669"/>
    <property type="project" value="TreeGrafter"/>
</dbReference>
<keyword evidence="3 5" id="KW-0238">DNA-binding</keyword>
<dbReference type="RefSeq" id="WP_103959209.1">
    <property type="nucleotide sequence ID" value="NZ_FNVT01000008.1"/>
</dbReference>
<name>A0A1H6EBC7_9ACTN</name>
<feature type="DNA-binding region" description="H-T-H motif" evidence="5">
    <location>
        <begin position="33"/>
        <end position="52"/>
    </location>
</feature>
<dbReference type="InterPro" id="IPR039538">
    <property type="entry name" value="BetI_C"/>
</dbReference>